<organism evidence="1 2">
    <name type="scientific">Araneus ventricosus</name>
    <name type="common">Orbweaver spider</name>
    <name type="synonym">Epeira ventricosa</name>
    <dbReference type="NCBI Taxonomy" id="182803"/>
    <lineage>
        <taxon>Eukaryota</taxon>
        <taxon>Metazoa</taxon>
        <taxon>Ecdysozoa</taxon>
        <taxon>Arthropoda</taxon>
        <taxon>Chelicerata</taxon>
        <taxon>Arachnida</taxon>
        <taxon>Araneae</taxon>
        <taxon>Araneomorphae</taxon>
        <taxon>Entelegynae</taxon>
        <taxon>Araneoidea</taxon>
        <taxon>Araneidae</taxon>
        <taxon>Araneus</taxon>
    </lineage>
</organism>
<evidence type="ECO:0000313" key="2">
    <source>
        <dbReference type="Proteomes" id="UP000499080"/>
    </source>
</evidence>
<name>A0A4Y2IXT3_ARAVE</name>
<dbReference type="AlphaFoldDB" id="A0A4Y2IXT3"/>
<sequence>MLTFSFIFRVTLPCYLHRFKKLNSPFCPCGQSGDAHQYVFLCSLTKYYHLKEPALNHRIEWFKNLFKNRECRWPTFTRTVFKQMVKSLDDGNTGRSAIHKCSKAAPHKNQSLYVKKFCLRTDGPFLHSVTASVYRIGDSRSLRRVGDPIHYATSCPLPLYAN</sequence>
<comment type="caution">
    <text evidence="1">The sequence shown here is derived from an EMBL/GenBank/DDBJ whole genome shotgun (WGS) entry which is preliminary data.</text>
</comment>
<dbReference type="EMBL" id="BGPR01003030">
    <property type="protein sequence ID" value="GBM82741.1"/>
    <property type="molecule type" value="Genomic_DNA"/>
</dbReference>
<protein>
    <submittedName>
        <fullName evidence="1">Uncharacterized protein</fullName>
    </submittedName>
</protein>
<accession>A0A4Y2IXT3</accession>
<keyword evidence="2" id="KW-1185">Reference proteome</keyword>
<dbReference type="OrthoDB" id="8068635at2759"/>
<proteinExistence type="predicted"/>
<dbReference type="Proteomes" id="UP000499080">
    <property type="component" value="Unassembled WGS sequence"/>
</dbReference>
<evidence type="ECO:0000313" key="1">
    <source>
        <dbReference type="EMBL" id="GBM82741.1"/>
    </source>
</evidence>
<reference evidence="1 2" key="1">
    <citation type="journal article" date="2019" name="Sci. Rep.">
        <title>Orb-weaving spider Araneus ventricosus genome elucidates the spidroin gene catalogue.</title>
        <authorList>
            <person name="Kono N."/>
            <person name="Nakamura H."/>
            <person name="Ohtoshi R."/>
            <person name="Moran D.A.P."/>
            <person name="Shinohara A."/>
            <person name="Yoshida Y."/>
            <person name="Fujiwara M."/>
            <person name="Mori M."/>
            <person name="Tomita M."/>
            <person name="Arakawa K."/>
        </authorList>
    </citation>
    <scope>NUCLEOTIDE SEQUENCE [LARGE SCALE GENOMIC DNA]</scope>
</reference>
<gene>
    <name evidence="1" type="ORF">AVEN_66244_1</name>
</gene>